<sequence length="257" mass="28305">MRDSETRPAAATPRLIAVVPVYNHAVPVQQVVAHLRAVNLPVILVDDGSEPQCAAVLQRLAAQDSQNVTVLRLPVNQGKGGAMMAGLQAAARAGASHALQIDADGQHDCADLPRFIQAAAQHPEHFICGCPVYDASVPKGRLYGRYATHIWVWINTLSLAIKDSMCGYRVYPLAPTVGCINAARLGRRMDFDVEIAVRLVWAGVPVLNMPTRVHYPQDGVSHFKVLRDNALISWMHTRLFFGMLLRLPLLLWRKGQR</sequence>
<accession>A0ABW7FQV0</accession>
<evidence type="ECO:0000259" key="1">
    <source>
        <dbReference type="Pfam" id="PF00535"/>
    </source>
</evidence>
<dbReference type="EMBL" id="JBIGHZ010000001">
    <property type="protein sequence ID" value="MFG6446714.1"/>
    <property type="molecule type" value="Genomic_DNA"/>
</dbReference>
<dbReference type="PANTHER" id="PTHR10859:SF91">
    <property type="entry name" value="DOLICHYL-PHOSPHATE BETA-GLUCOSYLTRANSFERASE"/>
    <property type="match status" value="1"/>
</dbReference>
<dbReference type="Pfam" id="PF00535">
    <property type="entry name" value="Glycos_transf_2"/>
    <property type="match status" value="1"/>
</dbReference>
<dbReference type="SUPFAM" id="SSF53448">
    <property type="entry name" value="Nucleotide-diphospho-sugar transferases"/>
    <property type="match status" value="1"/>
</dbReference>
<comment type="caution">
    <text evidence="2">The sequence shown here is derived from an EMBL/GenBank/DDBJ whole genome shotgun (WGS) entry which is preliminary data.</text>
</comment>
<dbReference type="InterPro" id="IPR029044">
    <property type="entry name" value="Nucleotide-diphossugar_trans"/>
</dbReference>
<dbReference type="Proteomes" id="UP001606099">
    <property type="component" value="Unassembled WGS sequence"/>
</dbReference>
<evidence type="ECO:0000313" key="3">
    <source>
        <dbReference type="Proteomes" id="UP001606099"/>
    </source>
</evidence>
<proteinExistence type="predicted"/>
<name>A0ABW7FQV0_9BURK</name>
<organism evidence="2 3">
    <name type="scientific">Roseateles rivi</name>
    <dbReference type="NCBI Taxonomy" id="3299028"/>
    <lineage>
        <taxon>Bacteria</taxon>
        <taxon>Pseudomonadati</taxon>
        <taxon>Pseudomonadota</taxon>
        <taxon>Betaproteobacteria</taxon>
        <taxon>Burkholderiales</taxon>
        <taxon>Sphaerotilaceae</taxon>
        <taxon>Roseateles</taxon>
    </lineage>
</organism>
<feature type="domain" description="Glycosyltransferase 2-like" evidence="1">
    <location>
        <begin position="18"/>
        <end position="136"/>
    </location>
</feature>
<protein>
    <submittedName>
        <fullName evidence="2">Glycosyltransferase family 2 protein</fullName>
    </submittedName>
</protein>
<dbReference type="PANTHER" id="PTHR10859">
    <property type="entry name" value="GLYCOSYL TRANSFERASE"/>
    <property type="match status" value="1"/>
</dbReference>
<reference evidence="2 3" key="1">
    <citation type="submission" date="2024-08" db="EMBL/GenBank/DDBJ databases">
        <authorList>
            <person name="Lu H."/>
        </authorList>
    </citation>
    <scope>NUCLEOTIDE SEQUENCE [LARGE SCALE GENOMIC DNA]</scope>
    <source>
        <strain evidence="2 3">BYS180W</strain>
    </source>
</reference>
<dbReference type="InterPro" id="IPR001173">
    <property type="entry name" value="Glyco_trans_2-like"/>
</dbReference>
<gene>
    <name evidence="2" type="ORF">ACG0Z6_00505</name>
</gene>
<dbReference type="RefSeq" id="WP_394457799.1">
    <property type="nucleotide sequence ID" value="NZ_JBIGHZ010000001.1"/>
</dbReference>
<dbReference type="CDD" id="cd04179">
    <property type="entry name" value="DPM_DPG-synthase_like"/>
    <property type="match status" value="1"/>
</dbReference>
<keyword evidence="3" id="KW-1185">Reference proteome</keyword>
<evidence type="ECO:0000313" key="2">
    <source>
        <dbReference type="EMBL" id="MFG6446714.1"/>
    </source>
</evidence>
<dbReference type="Gene3D" id="3.90.550.10">
    <property type="entry name" value="Spore Coat Polysaccharide Biosynthesis Protein SpsA, Chain A"/>
    <property type="match status" value="1"/>
</dbReference>